<keyword evidence="2" id="KW-0548">Nucleotidyltransferase</keyword>
<dbReference type="AlphaFoldDB" id="A0A3B0ST40"/>
<dbReference type="Gene3D" id="3.90.1200.10">
    <property type="match status" value="1"/>
</dbReference>
<dbReference type="GO" id="GO:0016779">
    <property type="term" value="F:nucleotidyltransferase activity"/>
    <property type="evidence" value="ECO:0007669"/>
    <property type="project" value="UniProtKB-KW"/>
</dbReference>
<evidence type="ECO:0000256" key="1">
    <source>
        <dbReference type="ARBA" id="ARBA00022679"/>
    </source>
</evidence>
<feature type="domain" description="Nucleotidyl transferase" evidence="3">
    <location>
        <begin position="374"/>
        <end position="514"/>
    </location>
</feature>
<dbReference type="Gene3D" id="3.30.200.20">
    <property type="entry name" value="Phosphorylase Kinase, domain 1"/>
    <property type="match status" value="1"/>
</dbReference>
<dbReference type="PANTHER" id="PTHR43584">
    <property type="entry name" value="NUCLEOTIDYL TRANSFERASE"/>
    <property type="match status" value="1"/>
</dbReference>
<dbReference type="PANTHER" id="PTHR43584:SF8">
    <property type="entry name" value="N-ACETYLMURAMATE ALPHA-1-PHOSPHATE URIDYLYLTRANSFERASE"/>
    <property type="match status" value="1"/>
</dbReference>
<feature type="domain" description="Aminoglycoside phosphotransferase" evidence="4">
    <location>
        <begin position="39"/>
        <end position="292"/>
    </location>
</feature>
<dbReference type="EMBL" id="UOEJ01000187">
    <property type="protein sequence ID" value="VAW04267.1"/>
    <property type="molecule type" value="Genomic_DNA"/>
</dbReference>
<dbReference type="Gene3D" id="3.90.550.10">
    <property type="entry name" value="Spore Coat Polysaccharide Biosynthesis Protein SpsA, Chain A"/>
    <property type="match status" value="1"/>
</dbReference>
<name>A0A3B0ST40_9ZZZZ</name>
<evidence type="ECO:0000313" key="5">
    <source>
        <dbReference type="EMBL" id="VAW04267.1"/>
    </source>
</evidence>
<dbReference type="InterPro" id="IPR005835">
    <property type="entry name" value="NTP_transferase_dom"/>
</dbReference>
<dbReference type="InterPro" id="IPR011009">
    <property type="entry name" value="Kinase-like_dom_sf"/>
</dbReference>
<dbReference type="InterPro" id="IPR029044">
    <property type="entry name" value="Nucleotide-diphossugar_trans"/>
</dbReference>
<evidence type="ECO:0000256" key="2">
    <source>
        <dbReference type="ARBA" id="ARBA00022695"/>
    </source>
</evidence>
<proteinExistence type="predicted"/>
<sequence>MTENIPPALTDHPALTDRNDLARIFLMTRGQGQAQREYLADDASFRRYERLISGDDRAVFMDAPPEFEDVRPFLAVAQYLRGLGLAAPEIMACDIKNGFLLLEDMGDDLFAGILSRDPAQENDLYRLAVDGLIELHKSRPPATLPIARGMSHTLARYDRGLLQQELGLFTDWYLPALGGTSLSAATRQEFLTLWHDILTPVVADLNCLCLRDYHAENLMLRSGNNDQARKDDQGRPPGLARLGLLDFQDAVIGHPAYDLMSLLQDARRDVSPELEQEMLSYYLEVSGYDRTAFTRDYAILGAQRAAKIIGIFTRLYLRDGKDGYLDKIPAVWAMLERNLDHPALGLIKDWLDIHIPPEIRSQPFTPKPFMPDRAMILAAGLGKRMRPLSDHCPKPLIRVAGKELLSWSLAALSAAGVRKAVINAHYLADQMSHFVDGYHDHRLTLTLSDERAELLDSGGGVKHALEHLGDAPFFVLNSDMIWRDGDRRMLHRMQDFWRQDDMDILMLLIPRDRAVGYDAAGDYHLDDAGGDNMGRLTARGKADRAAFVYGGIMIMKPELFKNTPDGPFSLRRLFDQAERRGRLSGMVHDGEWYHVGTPQMRDKVEDIINKCRSG</sequence>
<dbReference type="InterPro" id="IPR002575">
    <property type="entry name" value="Aminoglycoside_PTrfase"/>
</dbReference>
<dbReference type="CDD" id="cd06422">
    <property type="entry name" value="NTP_transferase_like_1"/>
    <property type="match status" value="1"/>
</dbReference>
<evidence type="ECO:0000259" key="3">
    <source>
        <dbReference type="Pfam" id="PF00483"/>
    </source>
</evidence>
<protein>
    <submittedName>
        <fullName evidence="5">Phosphotransferase involved in threonylcarbamoyladenosine t(6)A37 formation in tRNA</fullName>
    </submittedName>
</protein>
<dbReference type="Pfam" id="PF01636">
    <property type="entry name" value="APH"/>
    <property type="match status" value="1"/>
</dbReference>
<reference evidence="5" key="1">
    <citation type="submission" date="2018-06" db="EMBL/GenBank/DDBJ databases">
        <authorList>
            <person name="Zhirakovskaya E."/>
        </authorList>
    </citation>
    <scope>NUCLEOTIDE SEQUENCE</scope>
</reference>
<gene>
    <name evidence="5" type="ORF">MNBD_ALPHA01-1468</name>
</gene>
<dbReference type="Pfam" id="PF00483">
    <property type="entry name" value="NTP_transferase"/>
    <property type="match status" value="1"/>
</dbReference>
<dbReference type="SUPFAM" id="SSF56112">
    <property type="entry name" value="Protein kinase-like (PK-like)"/>
    <property type="match status" value="1"/>
</dbReference>
<dbReference type="SUPFAM" id="SSF53448">
    <property type="entry name" value="Nucleotide-diphospho-sugar transferases"/>
    <property type="match status" value="1"/>
</dbReference>
<accession>A0A3B0ST40</accession>
<keyword evidence="1 5" id="KW-0808">Transferase</keyword>
<dbReference type="InterPro" id="IPR050065">
    <property type="entry name" value="GlmU-like"/>
</dbReference>
<evidence type="ECO:0000259" key="4">
    <source>
        <dbReference type="Pfam" id="PF01636"/>
    </source>
</evidence>
<organism evidence="5">
    <name type="scientific">hydrothermal vent metagenome</name>
    <dbReference type="NCBI Taxonomy" id="652676"/>
    <lineage>
        <taxon>unclassified sequences</taxon>
        <taxon>metagenomes</taxon>
        <taxon>ecological metagenomes</taxon>
    </lineage>
</organism>